<dbReference type="EMBL" id="CADCVI010000166">
    <property type="protein sequence ID" value="CAA9477680.1"/>
    <property type="molecule type" value="Genomic_DNA"/>
</dbReference>
<proteinExistence type="predicted"/>
<evidence type="ECO:0000313" key="2">
    <source>
        <dbReference type="EMBL" id="CAA9477680.1"/>
    </source>
</evidence>
<feature type="compositionally biased region" description="Basic and acidic residues" evidence="1">
    <location>
        <begin position="132"/>
        <end position="152"/>
    </location>
</feature>
<accession>A0A6J4RXD5</accession>
<feature type="non-terminal residue" evidence="2">
    <location>
        <position position="1"/>
    </location>
</feature>
<dbReference type="AlphaFoldDB" id="A0A6J4RXD5"/>
<name>A0A6J4RXD5_9ACTN</name>
<reference evidence="2" key="1">
    <citation type="submission" date="2020-02" db="EMBL/GenBank/DDBJ databases">
        <authorList>
            <person name="Meier V. D."/>
        </authorList>
    </citation>
    <scope>NUCLEOTIDE SEQUENCE</scope>
    <source>
        <strain evidence="2">AVDCRST_MAG25</strain>
    </source>
</reference>
<feature type="region of interest" description="Disordered" evidence="1">
    <location>
        <begin position="31"/>
        <end position="152"/>
    </location>
</feature>
<organism evidence="2">
    <name type="scientific">uncultured Rubrobacteraceae bacterium</name>
    <dbReference type="NCBI Taxonomy" id="349277"/>
    <lineage>
        <taxon>Bacteria</taxon>
        <taxon>Bacillati</taxon>
        <taxon>Actinomycetota</taxon>
        <taxon>Rubrobacteria</taxon>
        <taxon>Rubrobacterales</taxon>
        <taxon>Rubrobacteraceae</taxon>
        <taxon>environmental samples</taxon>
    </lineage>
</organism>
<feature type="compositionally biased region" description="Basic residues" evidence="1">
    <location>
        <begin position="93"/>
        <end position="108"/>
    </location>
</feature>
<feature type="non-terminal residue" evidence="2">
    <location>
        <position position="152"/>
    </location>
</feature>
<sequence>EPQGRNISLDSRPRSLREGRLLCVGGLSARHGGHALRLGGGERTPDSGAGSVGVGARSTGQGTAHLHLRGAVEDHHHRRRGARGEGRAVPGRGSHRRGPAYPRRHRLHRAEPRHPGVQLPACRARGPHRARPRPDRRALPHRPHQDPGRPSL</sequence>
<protein>
    <submittedName>
        <fullName evidence="2">Uncharacterized protein</fullName>
    </submittedName>
</protein>
<gene>
    <name evidence="2" type="ORF">AVDCRST_MAG25-2545</name>
</gene>
<evidence type="ECO:0000256" key="1">
    <source>
        <dbReference type="SAM" id="MobiDB-lite"/>
    </source>
</evidence>